<dbReference type="RefSeq" id="WP_038408598.1">
    <property type="nucleotide sequence ID" value="NZ_FNMX01000009.1"/>
</dbReference>
<reference evidence="2 3" key="1">
    <citation type="submission" date="2016-10" db="EMBL/GenBank/DDBJ databases">
        <authorList>
            <person name="Varghese N."/>
            <person name="Submissions S."/>
        </authorList>
    </citation>
    <scope>NUCLEOTIDE SEQUENCE [LARGE SCALE GENOMIC DNA]</scope>
    <source>
        <strain evidence="2 3">ATCC 49954</strain>
    </source>
</reference>
<evidence type="ECO:0000313" key="3">
    <source>
        <dbReference type="Proteomes" id="UP000183610"/>
    </source>
</evidence>
<dbReference type="EMBL" id="FNMX01000009">
    <property type="protein sequence ID" value="SDX00414.1"/>
    <property type="molecule type" value="Genomic_DNA"/>
</dbReference>
<protein>
    <recommendedName>
        <fullName evidence="4">Cell surface protein</fullName>
    </recommendedName>
</protein>
<accession>A0AAX2DR12</accession>
<proteinExistence type="predicted"/>
<evidence type="ECO:0000256" key="1">
    <source>
        <dbReference type="SAM" id="SignalP"/>
    </source>
</evidence>
<comment type="caution">
    <text evidence="2">The sequence shown here is derived from an EMBL/GenBank/DDBJ whole genome shotgun (WGS) entry which is preliminary data.</text>
</comment>
<evidence type="ECO:0008006" key="4">
    <source>
        <dbReference type="Google" id="ProtNLM"/>
    </source>
</evidence>
<name>A0AAX2DR12_LISIV</name>
<sequence>MSLKKIIVLMALAALFLSFEVVADAETENATLAANEAVVTTFDELKKAISENNGIDTVYLGADIPLSSGIKIPDAKKTFTLSGKNPVTNEIHTLTETMASAGAQSSVITVDTNNGAKETTLKDINIIGKNYYGTISVLGAAKNVVQNYENIHYQGPQLIYNLNGVAVFSGDNDIRIASVVSGSAAANEVGEVKGVNVFGKLKIDHANSNTNSVFWFGSGTAELNTFTVEENADVTILSNGTGMFYRSGAKPIDIDVKKNAKLAISSNNNIFRDTVGGTVNVAVGADVTITKTAGINPLLWMSGDINVNPDARFILKKTGGTGNILYFSTATAKLDVQNPRSFLIATTPDNAMLYWPYANTFNFETQMVNYWNTAGTIDRTDAPQQSFSLPAGDNVIGSLTYSGTTTKIVSTNVDMTAANFNQNTARMIAMGRLEGTINSVNDSDANISGTATLDAYITVSYTENGVDKQLKGQADKTGNYQIMIPDGFIRPYTDLTTTISQDQRTITLEKATVADVTPPSGKPVPQVLTIGDPFPDVADLVTDVYDHSDNTSGAGIIKTLQTTPDTNVFGPQQAIVRLEDKANNYVDIIVPVFIKDDKTNIQDNKALRATDFSIHLSEISSLNEAELSELIIKESSAKAFNVTTGVNLSDEVIVANTDIEKTSGMFKATLQIGELTKEITIQVTGELKFNQVPETISFETTELATQQNIAKRNADFDMSVLDSRGAGKSFRVTARIPSPLTSTINSAHTLPEGLIFIDRSGEKKILSEEPTTVFEAQATDEIIVPIKWEENQGVLVEANTAETYADENYETTIEWTLTDAP</sequence>
<evidence type="ECO:0000313" key="2">
    <source>
        <dbReference type="EMBL" id="SDX00414.1"/>
    </source>
</evidence>
<organism evidence="2 3">
    <name type="scientific">Listeria ivanovii</name>
    <dbReference type="NCBI Taxonomy" id="1638"/>
    <lineage>
        <taxon>Bacteria</taxon>
        <taxon>Bacillati</taxon>
        <taxon>Bacillota</taxon>
        <taxon>Bacilli</taxon>
        <taxon>Bacillales</taxon>
        <taxon>Listeriaceae</taxon>
        <taxon>Listeria</taxon>
    </lineage>
</organism>
<dbReference type="AlphaFoldDB" id="A0AAX2DR12"/>
<feature type="chain" id="PRO_5043320640" description="Cell surface protein" evidence="1">
    <location>
        <begin position="24"/>
        <end position="821"/>
    </location>
</feature>
<keyword evidence="1" id="KW-0732">Signal</keyword>
<gene>
    <name evidence="2" type="ORF">SAMN05421782_10979</name>
</gene>
<dbReference type="Proteomes" id="UP000183610">
    <property type="component" value="Unassembled WGS sequence"/>
</dbReference>
<feature type="signal peptide" evidence="1">
    <location>
        <begin position="1"/>
        <end position="23"/>
    </location>
</feature>